<dbReference type="Gramene" id="PUZ71237">
    <property type="protein sequence ID" value="PUZ71237"/>
    <property type="gene ID" value="GQ55_2G298500"/>
</dbReference>
<proteinExistence type="predicted"/>
<feature type="region of interest" description="Disordered" evidence="1">
    <location>
        <begin position="21"/>
        <end position="177"/>
    </location>
</feature>
<keyword evidence="3" id="KW-1185">Reference proteome</keyword>
<dbReference type="Proteomes" id="UP000244336">
    <property type="component" value="Chromosome 2"/>
</dbReference>
<reference evidence="2 3" key="1">
    <citation type="submission" date="2018-04" db="EMBL/GenBank/DDBJ databases">
        <title>WGS assembly of Panicum hallii var. hallii HAL2.</title>
        <authorList>
            <person name="Lovell J."/>
            <person name="Jenkins J."/>
            <person name="Lowry D."/>
            <person name="Mamidi S."/>
            <person name="Sreedasyam A."/>
            <person name="Weng X."/>
            <person name="Barry K."/>
            <person name="Bonette J."/>
            <person name="Campitelli B."/>
            <person name="Daum C."/>
            <person name="Gordon S."/>
            <person name="Gould B."/>
            <person name="Lipzen A."/>
            <person name="MacQueen A."/>
            <person name="Palacio-Mejia J."/>
            <person name="Plott C."/>
            <person name="Shakirov E."/>
            <person name="Shu S."/>
            <person name="Yoshinaga Y."/>
            <person name="Zane M."/>
            <person name="Rokhsar D."/>
            <person name="Grimwood J."/>
            <person name="Schmutz J."/>
            <person name="Juenger T."/>
        </authorList>
    </citation>
    <scope>NUCLEOTIDE SEQUENCE [LARGE SCALE GENOMIC DNA]</scope>
    <source>
        <strain evidence="3">cv. HAL2</strain>
    </source>
</reference>
<evidence type="ECO:0000313" key="2">
    <source>
        <dbReference type="EMBL" id="PUZ71237.1"/>
    </source>
</evidence>
<protein>
    <submittedName>
        <fullName evidence="2">Uncharacterized protein</fullName>
    </submittedName>
</protein>
<feature type="compositionally biased region" description="Basic and acidic residues" evidence="1">
    <location>
        <begin position="149"/>
        <end position="164"/>
    </location>
</feature>
<organism evidence="2 3">
    <name type="scientific">Panicum hallii var. hallii</name>
    <dbReference type="NCBI Taxonomy" id="1504633"/>
    <lineage>
        <taxon>Eukaryota</taxon>
        <taxon>Viridiplantae</taxon>
        <taxon>Streptophyta</taxon>
        <taxon>Embryophyta</taxon>
        <taxon>Tracheophyta</taxon>
        <taxon>Spermatophyta</taxon>
        <taxon>Magnoliopsida</taxon>
        <taxon>Liliopsida</taxon>
        <taxon>Poales</taxon>
        <taxon>Poaceae</taxon>
        <taxon>PACMAD clade</taxon>
        <taxon>Panicoideae</taxon>
        <taxon>Panicodae</taxon>
        <taxon>Paniceae</taxon>
        <taxon>Panicinae</taxon>
        <taxon>Panicum</taxon>
        <taxon>Panicum sect. Panicum</taxon>
    </lineage>
</organism>
<gene>
    <name evidence="2" type="ORF">GQ55_2G298500</name>
</gene>
<accession>A0A2T7ETT3</accession>
<dbReference type="EMBL" id="CM009750">
    <property type="protein sequence ID" value="PUZ71237.1"/>
    <property type="molecule type" value="Genomic_DNA"/>
</dbReference>
<evidence type="ECO:0000313" key="3">
    <source>
        <dbReference type="Proteomes" id="UP000244336"/>
    </source>
</evidence>
<evidence type="ECO:0000256" key="1">
    <source>
        <dbReference type="SAM" id="MobiDB-lite"/>
    </source>
</evidence>
<sequence>MVLCKKKETELNFVQKDDHRVVHRAQGQAGAIRRPHPRPPLASRPRPPRTTTSSASAARHMPHGGGGRRAGRAPVLRFRGAARPRARGAGHPCVPSRGAREYPGGWGGGPRRLTCGSREGCSSRGPNPARDTGPALAPMPRPRPRRLLFRSEHSPPRADLDARLRLSVSGDPYFRSG</sequence>
<feature type="compositionally biased region" description="Low complexity" evidence="1">
    <location>
        <begin position="41"/>
        <end position="59"/>
    </location>
</feature>
<name>A0A2T7ETT3_9POAL</name>
<dbReference type="AlphaFoldDB" id="A0A2T7ETT3"/>